<evidence type="ECO:0000313" key="2">
    <source>
        <dbReference type="EMBL" id="CCX10539.1"/>
    </source>
</evidence>
<proteinExistence type="predicted"/>
<keyword evidence="3" id="KW-1185">Reference proteome</keyword>
<feature type="compositionally biased region" description="Polar residues" evidence="1">
    <location>
        <begin position="108"/>
        <end position="121"/>
    </location>
</feature>
<feature type="region of interest" description="Disordered" evidence="1">
    <location>
        <begin position="1"/>
        <end position="71"/>
    </location>
</feature>
<name>U4L9Y3_PYROM</name>
<dbReference type="AlphaFoldDB" id="U4L9Y3"/>
<dbReference type="EMBL" id="HF935547">
    <property type="protein sequence ID" value="CCX10539.1"/>
    <property type="molecule type" value="Genomic_DNA"/>
</dbReference>
<feature type="compositionally biased region" description="Polar residues" evidence="1">
    <location>
        <begin position="27"/>
        <end position="52"/>
    </location>
</feature>
<feature type="compositionally biased region" description="Basic and acidic residues" evidence="1">
    <location>
        <begin position="61"/>
        <end position="71"/>
    </location>
</feature>
<feature type="compositionally biased region" description="Polar residues" evidence="1">
    <location>
        <begin position="128"/>
        <end position="140"/>
    </location>
</feature>
<organism evidence="2 3">
    <name type="scientific">Pyronema omphalodes (strain CBS 100304)</name>
    <name type="common">Pyronema confluens</name>
    <dbReference type="NCBI Taxonomy" id="1076935"/>
    <lineage>
        <taxon>Eukaryota</taxon>
        <taxon>Fungi</taxon>
        <taxon>Dikarya</taxon>
        <taxon>Ascomycota</taxon>
        <taxon>Pezizomycotina</taxon>
        <taxon>Pezizomycetes</taxon>
        <taxon>Pezizales</taxon>
        <taxon>Pyronemataceae</taxon>
        <taxon>Pyronema</taxon>
    </lineage>
</organism>
<sequence length="186" mass="20197">MPYSMTDVVDATAATDDECPISKDGGDQTSDNGTPSSYQSNGTAAKYSTTRSRPWKAARPTLERNKKSQEKGIRHAMKFLCVPYSMTDVVDATAATDNECPISKDGGDQTSDNGTPSSYQFNGIVAKYSTTRSQPSTTARQPLKRNKKSQKKGIRHAMKFLYGWEDGGEEGGNVKAQGPKEVGKEK</sequence>
<accession>U4L9Y3</accession>
<reference evidence="2 3" key="1">
    <citation type="journal article" date="2013" name="PLoS Genet.">
        <title>The genome and development-dependent transcriptomes of Pyronema confluens: a window into fungal evolution.</title>
        <authorList>
            <person name="Traeger S."/>
            <person name="Altegoer F."/>
            <person name="Freitag M."/>
            <person name="Gabaldon T."/>
            <person name="Kempken F."/>
            <person name="Kumar A."/>
            <person name="Marcet-Houben M."/>
            <person name="Poggeler S."/>
            <person name="Stajich J.E."/>
            <person name="Nowrousian M."/>
        </authorList>
    </citation>
    <scope>NUCLEOTIDE SEQUENCE [LARGE SCALE GENOMIC DNA]</scope>
    <source>
        <strain evidence="3">CBS 100304</strain>
        <tissue evidence="2">Vegetative mycelium</tissue>
    </source>
</reference>
<feature type="compositionally biased region" description="Basic residues" evidence="1">
    <location>
        <begin position="142"/>
        <end position="158"/>
    </location>
</feature>
<evidence type="ECO:0000313" key="3">
    <source>
        <dbReference type="Proteomes" id="UP000018144"/>
    </source>
</evidence>
<feature type="region of interest" description="Disordered" evidence="1">
    <location>
        <begin position="96"/>
        <end position="186"/>
    </location>
</feature>
<feature type="compositionally biased region" description="Low complexity" evidence="1">
    <location>
        <begin position="1"/>
        <end position="14"/>
    </location>
</feature>
<gene>
    <name evidence="2" type="ORF">PCON_10133</name>
</gene>
<evidence type="ECO:0000256" key="1">
    <source>
        <dbReference type="SAM" id="MobiDB-lite"/>
    </source>
</evidence>
<protein>
    <submittedName>
        <fullName evidence="2">Uncharacterized protein</fullName>
    </submittedName>
</protein>
<dbReference type="Proteomes" id="UP000018144">
    <property type="component" value="Unassembled WGS sequence"/>
</dbReference>